<dbReference type="AlphaFoldDB" id="A0AAP0P938"/>
<name>A0AAP0P938_9MAGN</name>
<reference evidence="2 3" key="1">
    <citation type="submission" date="2024-01" db="EMBL/GenBank/DDBJ databases">
        <title>Genome assemblies of Stephania.</title>
        <authorList>
            <person name="Yang L."/>
        </authorList>
    </citation>
    <scope>NUCLEOTIDE SEQUENCE [LARGE SCALE GENOMIC DNA]</scope>
    <source>
        <strain evidence="2">YNDBR</strain>
        <tissue evidence="2">Leaf</tissue>
    </source>
</reference>
<comment type="caution">
    <text evidence="2">The sequence shown here is derived from an EMBL/GenBank/DDBJ whole genome shotgun (WGS) entry which is preliminary data.</text>
</comment>
<feature type="compositionally biased region" description="Basic residues" evidence="1">
    <location>
        <begin position="82"/>
        <end position="94"/>
    </location>
</feature>
<proteinExistence type="predicted"/>
<dbReference type="Proteomes" id="UP001420932">
    <property type="component" value="Unassembled WGS sequence"/>
</dbReference>
<protein>
    <submittedName>
        <fullName evidence="2">Uncharacterized protein</fullName>
    </submittedName>
</protein>
<organism evidence="2 3">
    <name type="scientific">Stephania yunnanensis</name>
    <dbReference type="NCBI Taxonomy" id="152371"/>
    <lineage>
        <taxon>Eukaryota</taxon>
        <taxon>Viridiplantae</taxon>
        <taxon>Streptophyta</taxon>
        <taxon>Embryophyta</taxon>
        <taxon>Tracheophyta</taxon>
        <taxon>Spermatophyta</taxon>
        <taxon>Magnoliopsida</taxon>
        <taxon>Ranunculales</taxon>
        <taxon>Menispermaceae</taxon>
        <taxon>Menispermoideae</taxon>
        <taxon>Cissampelideae</taxon>
        <taxon>Stephania</taxon>
    </lineage>
</organism>
<keyword evidence="3" id="KW-1185">Reference proteome</keyword>
<evidence type="ECO:0000313" key="3">
    <source>
        <dbReference type="Proteomes" id="UP001420932"/>
    </source>
</evidence>
<evidence type="ECO:0000256" key="1">
    <source>
        <dbReference type="SAM" id="MobiDB-lite"/>
    </source>
</evidence>
<gene>
    <name evidence="2" type="ORF">Syun_015118</name>
</gene>
<dbReference type="EMBL" id="JBBNAF010000006">
    <property type="protein sequence ID" value="KAK9135788.1"/>
    <property type="molecule type" value="Genomic_DNA"/>
</dbReference>
<feature type="region of interest" description="Disordered" evidence="1">
    <location>
        <begin position="76"/>
        <end position="107"/>
    </location>
</feature>
<evidence type="ECO:0000313" key="2">
    <source>
        <dbReference type="EMBL" id="KAK9135788.1"/>
    </source>
</evidence>
<sequence>MTYSIALHPLQQLLEGANIPQRSQIAHPYIKNIYQQKFKRERKNVKLKISPKIYISTESCHVLQKLQNLEVYTKTNQSYRSTSKKKKNTHKRSKIRDAYTKRTSSNK</sequence>
<accession>A0AAP0P938</accession>